<gene>
    <name evidence="8" type="ORF">J437_LFUL010121</name>
</gene>
<evidence type="ECO:0000313" key="9">
    <source>
        <dbReference type="Proteomes" id="UP000792457"/>
    </source>
</evidence>
<accession>A0A8K0KIJ3</accession>
<dbReference type="GO" id="GO:0003964">
    <property type="term" value="F:RNA-directed DNA polymerase activity"/>
    <property type="evidence" value="ECO:0007669"/>
    <property type="project" value="UniProtKB-KW"/>
</dbReference>
<dbReference type="Gene3D" id="3.10.20.370">
    <property type="match status" value="1"/>
</dbReference>
<feature type="domain" description="Reverse transcriptase RNase H-like" evidence="7">
    <location>
        <begin position="4"/>
        <end position="106"/>
    </location>
</feature>
<dbReference type="GO" id="GO:0004519">
    <property type="term" value="F:endonuclease activity"/>
    <property type="evidence" value="ECO:0007669"/>
    <property type="project" value="UniProtKB-KW"/>
</dbReference>
<dbReference type="InterPro" id="IPR041373">
    <property type="entry name" value="RT_RNaseH"/>
</dbReference>
<dbReference type="PANTHER" id="PTHR37984">
    <property type="entry name" value="PROTEIN CBG26694"/>
    <property type="match status" value="1"/>
</dbReference>
<organism evidence="8 9">
    <name type="scientific">Ladona fulva</name>
    <name type="common">Scarce chaser dragonfly</name>
    <name type="synonym">Libellula fulva</name>
    <dbReference type="NCBI Taxonomy" id="123851"/>
    <lineage>
        <taxon>Eukaryota</taxon>
        <taxon>Metazoa</taxon>
        <taxon>Ecdysozoa</taxon>
        <taxon>Arthropoda</taxon>
        <taxon>Hexapoda</taxon>
        <taxon>Insecta</taxon>
        <taxon>Pterygota</taxon>
        <taxon>Palaeoptera</taxon>
        <taxon>Odonata</taxon>
        <taxon>Epiprocta</taxon>
        <taxon>Anisoptera</taxon>
        <taxon>Libelluloidea</taxon>
        <taxon>Libellulidae</taxon>
        <taxon>Ladona</taxon>
    </lineage>
</organism>
<evidence type="ECO:0000256" key="5">
    <source>
        <dbReference type="ARBA" id="ARBA00022801"/>
    </source>
</evidence>
<keyword evidence="1" id="KW-0808">Transferase</keyword>
<reference evidence="8" key="1">
    <citation type="submission" date="2013-04" db="EMBL/GenBank/DDBJ databases">
        <authorList>
            <person name="Qu J."/>
            <person name="Murali S.C."/>
            <person name="Bandaranaike D."/>
            <person name="Bellair M."/>
            <person name="Blankenburg K."/>
            <person name="Chao H."/>
            <person name="Dinh H."/>
            <person name="Doddapaneni H."/>
            <person name="Downs B."/>
            <person name="Dugan-Rocha S."/>
            <person name="Elkadiri S."/>
            <person name="Gnanaolivu R.D."/>
            <person name="Hernandez B."/>
            <person name="Javaid M."/>
            <person name="Jayaseelan J.C."/>
            <person name="Lee S."/>
            <person name="Li M."/>
            <person name="Ming W."/>
            <person name="Munidasa M."/>
            <person name="Muniz J."/>
            <person name="Nguyen L."/>
            <person name="Ongeri F."/>
            <person name="Osuji N."/>
            <person name="Pu L.-L."/>
            <person name="Puazo M."/>
            <person name="Qu C."/>
            <person name="Quiroz J."/>
            <person name="Raj R."/>
            <person name="Weissenberger G."/>
            <person name="Xin Y."/>
            <person name="Zou X."/>
            <person name="Han Y."/>
            <person name="Richards S."/>
            <person name="Worley K."/>
            <person name="Muzny D."/>
            <person name="Gibbs R."/>
        </authorList>
    </citation>
    <scope>NUCLEOTIDE SEQUENCE</scope>
    <source>
        <strain evidence="8">Sampled in the wild</strain>
    </source>
</reference>
<dbReference type="GO" id="GO:0016787">
    <property type="term" value="F:hydrolase activity"/>
    <property type="evidence" value="ECO:0007669"/>
    <property type="project" value="UniProtKB-KW"/>
</dbReference>
<dbReference type="PANTHER" id="PTHR37984:SF5">
    <property type="entry name" value="PROTEIN NYNRIN-LIKE"/>
    <property type="match status" value="1"/>
</dbReference>
<dbReference type="CDD" id="cd09274">
    <property type="entry name" value="RNase_HI_RT_Ty3"/>
    <property type="match status" value="1"/>
</dbReference>
<protein>
    <recommendedName>
        <fullName evidence="7">Reverse transcriptase RNase H-like domain-containing protein</fullName>
    </recommendedName>
</protein>
<evidence type="ECO:0000256" key="3">
    <source>
        <dbReference type="ARBA" id="ARBA00022722"/>
    </source>
</evidence>
<keyword evidence="6" id="KW-0695">RNA-directed DNA polymerase</keyword>
<keyword evidence="2" id="KW-0548">Nucleotidyltransferase</keyword>
<dbReference type="SUPFAM" id="SSF56672">
    <property type="entry name" value="DNA/RNA polymerases"/>
    <property type="match status" value="1"/>
</dbReference>
<dbReference type="InterPro" id="IPR043502">
    <property type="entry name" value="DNA/RNA_pol_sf"/>
</dbReference>
<evidence type="ECO:0000256" key="6">
    <source>
        <dbReference type="ARBA" id="ARBA00022918"/>
    </source>
</evidence>
<dbReference type="FunFam" id="3.10.20.370:FF:000001">
    <property type="entry name" value="Retrovirus-related Pol polyprotein from transposon 17.6-like protein"/>
    <property type="match status" value="1"/>
</dbReference>
<dbReference type="InterPro" id="IPR050951">
    <property type="entry name" value="Retrovirus_Pol_polyprotein"/>
</dbReference>
<reference evidence="8" key="2">
    <citation type="submission" date="2017-10" db="EMBL/GenBank/DDBJ databases">
        <title>Ladona fulva Genome sequencing and assembly.</title>
        <authorList>
            <person name="Murali S."/>
            <person name="Richards S."/>
            <person name="Bandaranaike D."/>
            <person name="Bellair M."/>
            <person name="Blankenburg K."/>
            <person name="Chao H."/>
            <person name="Dinh H."/>
            <person name="Doddapaneni H."/>
            <person name="Dugan-Rocha S."/>
            <person name="Elkadiri S."/>
            <person name="Gnanaolivu R."/>
            <person name="Hernandez B."/>
            <person name="Skinner E."/>
            <person name="Javaid M."/>
            <person name="Lee S."/>
            <person name="Li M."/>
            <person name="Ming W."/>
            <person name="Munidasa M."/>
            <person name="Muniz J."/>
            <person name="Nguyen L."/>
            <person name="Hughes D."/>
            <person name="Osuji N."/>
            <person name="Pu L.-L."/>
            <person name="Puazo M."/>
            <person name="Qu C."/>
            <person name="Quiroz J."/>
            <person name="Raj R."/>
            <person name="Weissenberger G."/>
            <person name="Xin Y."/>
            <person name="Zou X."/>
            <person name="Han Y."/>
            <person name="Worley K."/>
            <person name="Muzny D."/>
            <person name="Gibbs R."/>
        </authorList>
    </citation>
    <scope>NUCLEOTIDE SEQUENCE</scope>
    <source>
        <strain evidence="8">Sampled in the wild</strain>
    </source>
</reference>
<keyword evidence="5" id="KW-0378">Hydrolase</keyword>
<dbReference type="OrthoDB" id="427924at2759"/>
<keyword evidence="4" id="KW-0255">Endonuclease</keyword>
<dbReference type="Pfam" id="PF17917">
    <property type="entry name" value="RT_RNaseH"/>
    <property type="match status" value="1"/>
</dbReference>
<dbReference type="EMBL" id="KZ308964">
    <property type="protein sequence ID" value="KAG8235891.1"/>
    <property type="molecule type" value="Genomic_DNA"/>
</dbReference>
<evidence type="ECO:0000256" key="1">
    <source>
        <dbReference type="ARBA" id="ARBA00022679"/>
    </source>
</evidence>
<name>A0A8K0KIJ3_LADFU</name>
<sequence length="169" mass="19485">MPRFDQEFHLFVDASHVALGAVLNHKIDGKFSPVAYASKTLNTHEQKLSSYELECMAYTWAVDKFKEYIQVMPFHLYTDNEALTWLFSHPKQLGKIGRMVLKLSTYKFTVHHVPLSFVDIRIHQKQDPFCLEILNKFSKPKVTVVKVSGTSYALKDGILCCILPRSKTY</sequence>
<keyword evidence="3" id="KW-0540">Nuclease</keyword>
<dbReference type="Proteomes" id="UP000792457">
    <property type="component" value="Unassembled WGS sequence"/>
</dbReference>
<dbReference type="AlphaFoldDB" id="A0A8K0KIJ3"/>
<keyword evidence="9" id="KW-1185">Reference proteome</keyword>
<comment type="caution">
    <text evidence="8">The sequence shown here is derived from an EMBL/GenBank/DDBJ whole genome shotgun (WGS) entry which is preliminary data.</text>
</comment>
<evidence type="ECO:0000256" key="2">
    <source>
        <dbReference type="ARBA" id="ARBA00022695"/>
    </source>
</evidence>
<proteinExistence type="predicted"/>
<evidence type="ECO:0000259" key="7">
    <source>
        <dbReference type="Pfam" id="PF17917"/>
    </source>
</evidence>
<evidence type="ECO:0000256" key="4">
    <source>
        <dbReference type="ARBA" id="ARBA00022759"/>
    </source>
</evidence>
<evidence type="ECO:0000313" key="8">
    <source>
        <dbReference type="EMBL" id="KAG8235891.1"/>
    </source>
</evidence>